<dbReference type="InterPro" id="IPR005706">
    <property type="entry name" value="Ribosomal_uS2_bac/mit/plastid"/>
</dbReference>
<dbReference type="EMBL" id="LBWP01000018">
    <property type="protein sequence ID" value="KKR10567.1"/>
    <property type="molecule type" value="Genomic_DNA"/>
</dbReference>
<sequence length="272" mass="31030">MDEIKKAFSYRALYFYFMQKISLEKLIQGGAHFGHQVRRWNPKMAEYIYSSQKNVHLFDLTKTKNCLEAALEEIKKASKQGKKILIVGTKKQVKDKVEEVAKECGVFYVNERWLGGILTNFEQIKKSGVKLAKLKKGLESGEFSRYTKKEKLLIDREIQRLTRYFSGILQMESLPDLLIVIDIRKERGAILEANFKGIETIAVVDTNCDPTLVTYPIPMNDDAKKALDYVLDLVREAIMEGKGKLQISKAANGVKNQDKKSKKVANGSEEKN</sequence>
<gene>
    <name evidence="5" type="primary">rpsB</name>
    <name evidence="7" type="ORF">UT39_C0018G0040</name>
</gene>
<dbReference type="NCBIfam" id="TIGR01011">
    <property type="entry name" value="rpsB_bact"/>
    <property type="match status" value="1"/>
</dbReference>
<dbReference type="PANTHER" id="PTHR12534:SF0">
    <property type="entry name" value="SMALL RIBOSOMAL SUBUNIT PROTEIN US2M"/>
    <property type="match status" value="1"/>
</dbReference>
<dbReference type="PATRIC" id="fig|1618550.3.peg.972"/>
<dbReference type="Gene3D" id="3.40.50.10490">
    <property type="entry name" value="Glucose-6-phosphate isomerase like protein, domain 1"/>
    <property type="match status" value="1"/>
</dbReference>
<proteinExistence type="inferred from homology"/>
<evidence type="ECO:0000313" key="8">
    <source>
        <dbReference type="Proteomes" id="UP000034246"/>
    </source>
</evidence>
<keyword evidence="2 5" id="KW-0689">Ribosomal protein</keyword>
<dbReference type="CDD" id="cd01425">
    <property type="entry name" value="RPS2"/>
    <property type="match status" value="1"/>
</dbReference>
<name>A0A0G0RA28_9BACT</name>
<dbReference type="GO" id="GO:0015935">
    <property type="term" value="C:small ribosomal subunit"/>
    <property type="evidence" value="ECO:0007669"/>
    <property type="project" value="InterPro"/>
</dbReference>
<dbReference type="Pfam" id="PF00318">
    <property type="entry name" value="Ribosomal_S2"/>
    <property type="match status" value="1"/>
</dbReference>
<dbReference type="InterPro" id="IPR001865">
    <property type="entry name" value="Ribosomal_uS2"/>
</dbReference>
<evidence type="ECO:0000256" key="3">
    <source>
        <dbReference type="ARBA" id="ARBA00023274"/>
    </source>
</evidence>
<dbReference type="HAMAP" id="MF_00291_B">
    <property type="entry name" value="Ribosomal_uS2_B"/>
    <property type="match status" value="1"/>
</dbReference>
<dbReference type="Gene3D" id="1.10.287.610">
    <property type="entry name" value="Helix hairpin bin"/>
    <property type="match status" value="1"/>
</dbReference>
<feature type="region of interest" description="Disordered" evidence="6">
    <location>
        <begin position="253"/>
        <end position="272"/>
    </location>
</feature>
<reference evidence="7 8" key="1">
    <citation type="journal article" date="2015" name="Nature">
        <title>rRNA introns, odd ribosomes, and small enigmatic genomes across a large radiation of phyla.</title>
        <authorList>
            <person name="Brown C.T."/>
            <person name="Hug L.A."/>
            <person name="Thomas B.C."/>
            <person name="Sharon I."/>
            <person name="Castelle C.J."/>
            <person name="Singh A."/>
            <person name="Wilkins M.J."/>
            <person name="Williams K.H."/>
            <person name="Banfield J.F."/>
        </authorList>
    </citation>
    <scope>NUCLEOTIDE SEQUENCE [LARGE SCALE GENOMIC DNA]</scope>
</reference>
<protein>
    <recommendedName>
        <fullName evidence="4 5">Small ribosomal subunit protein uS2</fullName>
    </recommendedName>
</protein>
<organism evidence="7 8">
    <name type="scientific">Candidatus Woesebacteria bacterium GW2011_GWA1_39_21</name>
    <dbReference type="NCBI Taxonomy" id="1618550"/>
    <lineage>
        <taxon>Bacteria</taxon>
        <taxon>Candidatus Woeseibacteriota</taxon>
    </lineage>
</organism>
<accession>A0A0G0RA28</accession>
<evidence type="ECO:0000256" key="5">
    <source>
        <dbReference type="HAMAP-Rule" id="MF_00291"/>
    </source>
</evidence>
<comment type="caution">
    <text evidence="7">The sequence shown here is derived from an EMBL/GenBank/DDBJ whole genome shotgun (WGS) entry which is preliminary data.</text>
</comment>
<evidence type="ECO:0000256" key="4">
    <source>
        <dbReference type="ARBA" id="ARBA00035256"/>
    </source>
</evidence>
<evidence type="ECO:0000256" key="2">
    <source>
        <dbReference type="ARBA" id="ARBA00022980"/>
    </source>
</evidence>
<dbReference type="PANTHER" id="PTHR12534">
    <property type="entry name" value="30S RIBOSOMAL PROTEIN S2 PROKARYOTIC AND ORGANELLAR"/>
    <property type="match status" value="1"/>
</dbReference>
<dbReference type="AlphaFoldDB" id="A0A0G0RA28"/>
<keyword evidence="3 5" id="KW-0687">Ribonucleoprotein</keyword>
<dbReference type="InterPro" id="IPR023591">
    <property type="entry name" value="Ribosomal_uS2_flav_dom_sf"/>
</dbReference>
<evidence type="ECO:0000256" key="1">
    <source>
        <dbReference type="ARBA" id="ARBA00006242"/>
    </source>
</evidence>
<dbReference type="GO" id="GO:0003735">
    <property type="term" value="F:structural constituent of ribosome"/>
    <property type="evidence" value="ECO:0007669"/>
    <property type="project" value="InterPro"/>
</dbReference>
<evidence type="ECO:0000256" key="6">
    <source>
        <dbReference type="SAM" id="MobiDB-lite"/>
    </source>
</evidence>
<dbReference type="STRING" id="1618550.UT39_C0018G0040"/>
<dbReference type="PRINTS" id="PR00395">
    <property type="entry name" value="RIBOSOMALS2"/>
</dbReference>
<dbReference type="GO" id="GO:0006412">
    <property type="term" value="P:translation"/>
    <property type="evidence" value="ECO:0007669"/>
    <property type="project" value="UniProtKB-UniRule"/>
</dbReference>
<dbReference type="Proteomes" id="UP000034246">
    <property type="component" value="Unassembled WGS sequence"/>
</dbReference>
<evidence type="ECO:0000313" key="7">
    <source>
        <dbReference type="EMBL" id="KKR10567.1"/>
    </source>
</evidence>
<comment type="similarity">
    <text evidence="1 5">Belongs to the universal ribosomal protein uS2 family.</text>
</comment>
<dbReference type="SUPFAM" id="SSF52313">
    <property type="entry name" value="Ribosomal protein S2"/>
    <property type="match status" value="1"/>
</dbReference>